<dbReference type="Proteomes" id="UP000198854">
    <property type="component" value="Unassembled WGS sequence"/>
</dbReference>
<evidence type="ECO:0000313" key="5">
    <source>
        <dbReference type="EMBL" id="SDI06700.1"/>
    </source>
</evidence>
<dbReference type="InterPro" id="IPR052355">
    <property type="entry name" value="CENP-V-like"/>
</dbReference>
<dbReference type="InterPro" id="IPR011057">
    <property type="entry name" value="Mss4-like_sf"/>
</dbReference>
<dbReference type="SUPFAM" id="SSF51316">
    <property type="entry name" value="Mss4-like"/>
    <property type="match status" value="1"/>
</dbReference>
<name>A0A1G8HJS9_9VIBR</name>
<dbReference type="STRING" id="861298.SAMN04488136_1542"/>
<evidence type="ECO:0000259" key="4">
    <source>
        <dbReference type="PROSITE" id="PS51891"/>
    </source>
</evidence>
<dbReference type="InterPro" id="IPR006913">
    <property type="entry name" value="CENP-V/GFA"/>
</dbReference>
<gene>
    <name evidence="5" type="ORF">SAMN04488136_1542</name>
</gene>
<keyword evidence="2" id="KW-0479">Metal-binding</keyword>
<keyword evidence="3" id="KW-0862">Zinc</keyword>
<feature type="domain" description="CENP-V/GFA" evidence="4">
    <location>
        <begin position="10"/>
        <end position="118"/>
    </location>
</feature>
<reference evidence="5 6" key="1">
    <citation type="submission" date="2016-10" db="EMBL/GenBank/DDBJ databases">
        <authorList>
            <person name="de Groot N.N."/>
        </authorList>
    </citation>
    <scope>NUCLEOTIDE SEQUENCE [LARGE SCALE GENOMIC DNA]</scope>
    <source>
        <strain evidence="5 6">CGMCC 1.10228</strain>
    </source>
</reference>
<keyword evidence="6" id="KW-1185">Reference proteome</keyword>
<dbReference type="AlphaFoldDB" id="A0A1G8HJS9"/>
<organism evidence="5 6">
    <name type="scientific">Vibrio xiamenensis</name>
    <dbReference type="NCBI Taxonomy" id="861298"/>
    <lineage>
        <taxon>Bacteria</taxon>
        <taxon>Pseudomonadati</taxon>
        <taxon>Pseudomonadota</taxon>
        <taxon>Gammaproteobacteria</taxon>
        <taxon>Vibrionales</taxon>
        <taxon>Vibrionaceae</taxon>
        <taxon>Vibrio</taxon>
    </lineage>
</organism>
<evidence type="ECO:0000313" key="6">
    <source>
        <dbReference type="Proteomes" id="UP000198854"/>
    </source>
</evidence>
<dbReference type="GO" id="GO:0046872">
    <property type="term" value="F:metal ion binding"/>
    <property type="evidence" value="ECO:0007669"/>
    <property type="project" value="UniProtKB-KW"/>
</dbReference>
<dbReference type="PANTHER" id="PTHR28620">
    <property type="entry name" value="CENTROMERE PROTEIN V"/>
    <property type="match status" value="1"/>
</dbReference>
<accession>A0A1G8HJS9</accession>
<dbReference type="RefSeq" id="WP_093279470.1">
    <property type="nucleotide sequence ID" value="NZ_FNDD01000054.1"/>
</dbReference>
<protein>
    <submittedName>
        <fullName evidence="5">Uncharacterized conserved protein</fullName>
    </submittedName>
</protein>
<dbReference type="Pfam" id="PF04828">
    <property type="entry name" value="GFA"/>
    <property type="match status" value="1"/>
</dbReference>
<dbReference type="EMBL" id="FNDD01000054">
    <property type="protein sequence ID" value="SDI06700.1"/>
    <property type="molecule type" value="Genomic_DNA"/>
</dbReference>
<evidence type="ECO:0000256" key="2">
    <source>
        <dbReference type="ARBA" id="ARBA00022723"/>
    </source>
</evidence>
<evidence type="ECO:0000256" key="1">
    <source>
        <dbReference type="ARBA" id="ARBA00005495"/>
    </source>
</evidence>
<sequence>MNKPLTPTQWVGQCHCGNVRLTLSELTPTATECNCSLCSRYGAWWGYFTPQQVTIEVGRAGLNAYRHGDEMIDFQHCGQCGCITLYTSTDKAPSERVAVNYRMFESDVTLSLKLRHFDGANTWSYLD</sequence>
<dbReference type="Gene3D" id="2.170.150.70">
    <property type="match status" value="1"/>
</dbReference>
<evidence type="ECO:0000256" key="3">
    <source>
        <dbReference type="ARBA" id="ARBA00022833"/>
    </source>
</evidence>
<dbReference type="OrthoDB" id="9805575at2"/>
<dbReference type="PROSITE" id="PS51891">
    <property type="entry name" value="CENP_V_GFA"/>
    <property type="match status" value="1"/>
</dbReference>
<dbReference type="PANTHER" id="PTHR28620:SF1">
    <property type="entry name" value="CENP-V_GFA DOMAIN-CONTAINING PROTEIN"/>
    <property type="match status" value="1"/>
</dbReference>
<proteinExistence type="inferred from homology"/>
<comment type="similarity">
    <text evidence="1">Belongs to the Gfa family.</text>
</comment>
<dbReference type="GO" id="GO:0016846">
    <property type="term" value="F:carbon-sulfur lyase activity"/>
    <property type="evidence" value="ECO:0007669"/>
    <property type="project" value="InterPro"/>
</dbReference>